<dbReference type="Proteomes" id="UP000613011">
    <property type="component" value="Unassembled WGS sequence"/>
</dbReference>
<protein>
    <submittedName>
        <fullName evidence="5">Glycine zipper 2TM domain-containing protein</fullName>
    </submittedName>
</protein>
<dbReference type="InterPro" id="IPR051407">
    <property type="entry name" value="Bact_OM_lipoprot/Surf_antigen"/>
</dbReference>
<reference evidence="5" key="1">
    <citation type="submission" date="2021-01" db="EMBL/GenBank/DDBJ databases">
        <title>Ramlibacter sp. strain AW1 16S ribosomal RNA gene Genome sequencing and assembly.</title>
        <authorList>
            <person name="Kang M."/>
        </authorList>
    </citation>
    <scope>NUCLEOTIDE SEQUENCE</scope>
    <source>
        <strain evidence="5">AW1</strain>
    </source>
</reference>
<dbReference type="PANTHER" id="PTHR35603:SF2">
    <property type="entry name" value="OUTER MEMBRANE LIPOPROTEIN"/>
    <property type="match status" value="1"/>
</dbReference>
<evidence type="ECO:0000256" key="1">
    <source>
        <dbReference type="ARBA" id="ARBA00004370"/>
    </source>
</evidence>
<gene>
    <name evidence="5" type="ORF">JI739_16630</name>
</gene>
<proteinExistence type="predicted"/>
<comment type="subcellular location">
    <subcellularLocation>
        <location evidence="1">Membrane</location>
    </subcellularLocation>
</comment>
<dbReference type="GO" id="GO:0019867">
    <property type="term" value="C:outer membrane"/>
    <property type="evidence" value="ECO:0007669"/>
    <property type="project" value="InterPro"/>
</dbReference>
<keyword evidence="2" id="KW-0472">Membrane</keyword>
<evidence type="ECO:0000313" key="6">
    <source>
        <dbReference type="Proteomes" id="UP000613011"/>
    </source>
</evidence>
<sequence>MNRIAATVLIAASAAASAAQAQTFVDDARVRHVQPQYETVSVPREECTSQWVTEAVPQAQASGGVIQEYGPALIGGAVGAAAGRQVGKGTGRDIATVLGVVAGAYAGDRIAHGNRYAPQPQQYQQREVRQCRTVYDQQSRVSGYQVQYDYRGQVHTALLREHPGQRLPVRVSVEPVQR</sequence>
<dbReference type="AlphaFoldDB" id="A0A936ZKP9"/>
<evidence type="ECO:0000259" key="4">
    <source>
        <dbReference type="Pfam" id="PF05433"/>
    </source>
</evidence>
<dbReference type="Pfam" id="PF05433">
    <property type="entry name" value="Rick_17kDa_Anti"/>
    <property type="match status" value="1"/>
</dbReference>
<dbReference type="RefSeq" id="WP_201685052.1">
    <property type="nucleotide sequence ID" value="NZ_JAEQNA010000006.1"/>
</dbReference>
<dbReference type="PANTHER" id="PTHR35603">
    <property type="match status" value="1"/>
</dbReference>
<dbReference type="NCBIfam" id="NF008437">
    <property type="entry name" value="PRK11280.1"/>
    <property type="match status" value="1"/>
</dbReference>
<feature type="signal peptide" evidence="3">
    <location>
        <begin position="1"/>
        <end position="21"/>
    </location>
</feature>
<feature type="chain" id="PRO_5037542804" evidence="3">
    <location>
        <begin position="22"/>
        <end position="178"/>
    </location>
</feature>
<accession>A0A936ZKP9</accession>
<keyword evidence="3" id="KW-0732">Signal</keyword>
<dbReference type="EMBL" id="JAEQNA010000006">
    <property type="protein sequence ID" value="MBL0421978.1"/>
    <property type="molecule type" value="Genomic_DNA"/>
</dbReference>
<evidence type="ECO:0000313" key="5">
    <source>
        <dbReference type="EMBL" id="MBL0421978.1"/>
    </source>
</evidence>
<organism evidence="5 6">
    <name type="scientific">Ramlibacter aurantiacus</name>
    <dbReference type="NCBI Taxonomy" id="2801330"/>
    <lineage>
        <taxon>Bacteria</taxon>
        <taxon>Pseudomonadati</taxon>
        <taxon>Pseudomonadota</taxon>
        <taxon>Betaproteobacteria</taxon>
        <taxon>Burkholderiales</taxon>
        <taxon>Comamonadaceae</taxon>
        <taxon>Ramlibacter</taxon>
    </lineage>
</organism>
<evidence type="ECO:0000256" key="2">
    <source>
        <dbReference type="ARBA" id="ARBA00023136"/>
    </source>
</evidence>
<evidence type="ECO:0000256" key="3">
    <source>
        <dbReference type="SAM" id="SignalP"/>
    </source>
</evidence>
<comment type="caution">
    <text evidence="5">The sequence shown here is derived from an EMBL/GenBank/DDBJ whole genome shotgun (WGS) entry which is preliminary data.</text>
</comment>
<dbReference type="InterPro" id="IPR008816">
    <property type="entry name" value="Gly_zipper_2TM_dom"/>
</dbReference>
<feature type="domain" description="Glycine zipper 2TM" evidence="4">
    <location>
        <begin position="71"/>
        <end position="110"/>
    </location>
</feature>
<keyword evidence="6" id="KW-1185">Reference proteome</keyword>
<name>A0A936ZKP9_9BURK</name>